<dbReference type="Gene3D" id="3.40.50.300">
    <property type="entry name" value="P-loop containing nucleotide triphosphate hydrolases"/>
    <property type="match status" value="2"/>
</dbReference>
<keyword evidence="4" id="KW-0762">Sugar transport</keyword>
<dbReference type="GO" id="GO:0016887">
    <property type="term" value="F:ATP hydrolysis activity"/>
    <property type="evidence" value="ECO:0007669"/>
    <property type="project" value="InterPro"/>
</dbReference>
<evidence type="ECO:0000313" key="11">
    <source>
        <dbReference type="EMBL" id="QDH22172.1"/>
    </source>
</evidence>
<dbReference type="GO" id="GO:0005524">
    <property type="term" value="F:ATP binding"/>
    <property type="evidence" value="ECO:0007669"/>
    <property type="project" value="UniProtKB-KW"/>
</dbReference>
<proteinExistence type="predicted"/>
<dbReference type="OrthoDB" id="9766104at2"/>
<dbReference type="EMBL" id="CP041217">
    <property type="protein sequence ID" value="QDH22172.1"/>
    <property type="molecule type" value="Genomic_DNA"/>
</dbReference>
<evidence type="ECO:0000256" key="8">
    <source>
        <dbReference type="ARBA" id="ARBA00022967"/>
    </source>
</evidence>
<feature type="domain" description="ABC transporter" evidence="10">
    <location>
        <begin position="22"/>
        <end position="259"/>
    </location>
</feature>
<dbReference type="CDD" id="cd03216">
    <property type="entry name" value="ABC_Carb_Monos_I"/>
    <property type="match status" value="1"/>
</dbReference>
<dbReference type="FunFam" id="3.40.50.300:FF:000127">
    <property type="entry name" value="Ribose import ATP-binding protein RbsA"/>
    <property type="match status" value="1"/>
</dbReference>
<keyword evidence="7 11" id="KW-0067">ATP-binding</keyword>
<reference evidence="11 12" key="1">
    <citation type="submission" date="2019-06" db="EMBL/GenBank/DDBJ databases">
        <title>Saccharibacillus brassicae sp. nov., an endophytic bacterium isolated from Chinese cabbage seeds (Brassica pekinensis).</title>
        <authorList>
            <person name="Jiang L."/>
            <person name="Lee J."/>
            <person name="Kim S.W."/>
        </authorList>
    </citation>
    <scope>NUCLEOTIDE SEQUENCE [LARGE SCALE GENOMIC DNA]</scope>
    <source>
        <strain evidence="12">KCTC 43072 / ATSA2</strain>
    </source>
</reference>
<dbReference type="AlphaFoldDB" id="A0A4Y6UWR6"/>
<dbReference type="InterPro" id="IPR017871">
    <property type="entry name" value="ABC_transporter-like_CS"/>
</dbReference>
<feature type="domain" description="ABC transporter" evidence="10">
    <location>
        <begin position="279"/>
        <end position="520"/>
    </location>
</feature>
<dbReference type="SUPFAM" id="SSF52540">
    <property type="entry name" value="P-loop containing nucleoside triphosphate hydrolases"/>
    <property type="match status" value="2"/>
</dbReference>
<dbReference type="Proteomes" id="UP000316968">
    <property type="component" value="Chromosome"/>
</dbReference>
<dbReference type="PANTHER" id="PTHR43790">
    <property type="entry name" value="CARBOHYDRATE TRANSPORT ATP-BINDING PROTEIN MG119-RELATED"/>
    <property type="match status" value="1"/>
</dbReference>
<evidence type="ECO:0000256" key="1">
    <source>
        <dbReference type="ARBA" id="ARBA00004202"/>
    </source>
</evidence>
<comment type="subcellular location">
    <subcellularLocation>
        <location evidence="1">Cell membrane</location>
        <topology evidence="1">Peripheral membrane protein</topology>
    </subcellularLocation>
</comment>
<dbReference type="InterPro" id="IPR027417">
    <property type="entry name" value="P-loop_NTPase"/>
</dbReference>
<evidence type="ECO:0000256" key="4">
    <source>
        <dbReference type="ARBA" id="ARBA00022597"/>
    </source>
</evidence>
<dbReference type="RefSeq" id="WP_141448716.1">
    <property type="nucleotide sequence ID" value="NZ_CP041217.1"/>
</dbReference>
<dbReference type="InterPro" id="IPR003439">
    <property type="entry name" value="ABC_transporter-like_ATP-bd"/>
</dbReference>
<sequence>MGGNILDKKEHRTAGGRGDNILEMRGISKNFTGVKALSDVNFQVKRGEIHFLVGENGAGKSTLMKVLSGVYPYGTYEGDIVYEGTVQQFGKITDSVKTGIAIIYQELALFPDLSVYENIFAGNEVKRGGVIDWNETIIQSRKMLDKVKLNVNPETLIRDLGVGKQQLVEIAKTLSKDVKLLILDEPTAALNENDSENLLQLLRELKNQGITCIMISHKLKEVISIADKATVIRDGKTICTLDAAKGEITEAQIIKNMVGRDIEDIYPKRPDKKFGEHILEVKNWTAYDPTLGRNLVKNVDLYVKKGEIVGIAGLMGSGRTEFALSIFGNPRNYKLDGELYVDGKRSKFRHTSEAIKAGIAYVTEDRKGDGLFLLQDIKSNVSAANLKGISPGGVINDNEEVKVANEYKGSMNIKAPSVEQIVGNLSGGNQQKVSLGKWLFVGPQLLILDEPTRGIDVGAKFEIYTIMNKLIAQGMSIIMISSELGEVLGMSDRIYVMAEGRIKGEIAAEEADQEKIMQFATQ</sequence>
<dbReference type="KEGG" id="saca:FFV09_15765"/>
<name>A0A4Y6UWR6_SACBS</name>
<dbReference type="SMART" id="SM00382">
    <property type="entry name" value="AAA"/>
    <property type="match status" value="2"/>
</dbReference>
<keyword evidence="8" id="KW-1278">Translocase</keyword>
<keyword evidence="2" id="KW-0813">Transport</keyword>
<organism evidence="11 12">
    <name type="scientific">Saccharibacillus brassicae</name>
    <dbReference type="NCBI Taxonomy" id="2583377"/>
    <lineage>
        <taxon>Bacteria</taxon>
        <taxon>Bacillati</taxon>
        <taxon>Bacillota</taxon>
        <taxon>Bacilli</taxon>
        <taxon>Bacillales</taxon>
        <taxon>Paenibacillaceae</taxon>
        <taxon>Saccharibacillus</taxon>
    </lineage>
</organism>
<keyword evidence="3" id="KW-1003">Cell membrane</keyword>
<dbReference type="GO" id="GO:0005886">
    <property type="term" value="C:plasma membrane"/>
    <property type="evidence" value="ECO:0007669"/>
    <property type="project" value="UniProtKB-SubCell"/>
</dbReference>
<evidence type="ECO:0000256" key="3">
    <source>
        <dbReference type="ARBA" id="ARBA00022475"/>
    </source>
</evidence>
<dbReference type="PROSITE" id="PS00211">
    <property type="entry name" value="ABC_TRANSPORTER_1"/>
    <property type="match status" value="1"/>
</dbReference>
<dbReference type="InterPro" id="IPR050107">
    <property type="entry name" value="ABC_carbohydrate_import_ATPase"/>
</dbReference>
<evidence type="ECO:0000259" key="10">
    <source>
        <dbReference type="PROSITE" id="PS50893"/>
    </source>
</evidence>
<dbReference type="InterPro" id="IPR003593">
    <property type="entry name" value="AAA+_ATPase"/>
</dbReference>
<dbReference type="CDD" id="cd03215">
    <property type="entry name" value="ABC_Carb_Monos_II"/>
    <property type="match status" value="1"/>
</dbReference>
<keyword evidence="5" id="KW-0677">Repeat</keyword>
<evidence type="ECO:0000256" key="7">
    <source>
        <dbReference type="ARBA" id="ARBA00022840"/>
    </source>
</evidence>
<keyword evidence="12" id="KW-1185">Reference proteome</keyword>
<dbReference type="PROSITE" id="PS50893">
    <property type="entry name" value="ABC_TRANSPORTER_2"/>
    <property type="match status" value="2"/>
</dbReference>
<evidence type="ECO:0000256" key="2">
    <source>
        <dbReference type="ARBA" id="ARBA00022448"/>
    </source>
</evidence>
<evidence type="ECO:0000313" key="12">
    <source>
        <dbReference type="Proteomes" id="UP000316968"/>
    </source>
</evidence>
<accession>A0A4Y6UWR6</accession>
<dbReference type="PANTHER" id="PTHR43790:SF1">
    <property type="entry name" value="XYLOSE IMPORT ATP-BINDING PROTEIN XYLG"/>
    <property type="match status" value="1"/>
</dbReference>
<evidence type="ECO:0000256" key="5">
    <source>
        <dbReference type="ARBA" id="ARBA00022737"/>
    </source>
</evidence>
<keyword evidence="9" id="KW-0472">Membrane</keyword>
<evidence type="ECO:0000256" key="6">
    <source>
        <dbReference type="ARBA" id="ARBA00022741"/>
    </source>
</evidence>
<protein>
    <submittedName>
        <fullName evidence="11">Sugar ABC transporter ATP-binding protein</fullName>
    </submittedName>
</protein>
<dbReference type="Pfam" id="PF00005">
    <property type="entry name" value="ABC_tran"/>
    <property type="match status" value="2"/>
</dbReference>
<keyword evidence="6" id="KW-0547">Nucleotide-binding</keyword>
<evidence type="ECO:0000256" key="9">
    <source>
        <dbReference type="ARBA" id="ARBA00023136"/>
    </source>
</evidence>
<gene>
    <name evidence="11" type="ORF">FFV09_15765</name>
</gene>